<protein>
    <submittedName>
        <fullName evidence="2">L-asparaginase/Glu-tRNA(Gln) amidotransferase subunit D</fullName>
    </submittedName>
</protein>
<dbReference type="GO" id="GO:0016740">
    <property type="term" value="F:transferase activity"/>
    <property type="evidence" value="ECO:0007669"/>
    <property type="project" value="UniProtKB-KW"/>
</dbReference>
<dbReference type="InterPro" id="IPR027474">
    <property type="entry name" value="L-asparaginase_N"/>
</dbReference>
<keyword evidence="2" id="KW-0808">Transferase</keyword>
<dbReference type="SUPFAM" id="SSF53774">
    <property type="entry name" value="Glutaminase/Asparaginase"/>
    <property type="match status" value="1"/>
</dbReference>
<dbReference type="PIRSF" id="PIRSF500176">
    <property type="entry name" value="L_ASNase"/>
    <property type="match status" value="1"/>
</dbReference>
<name>A0A562IJ44_MICOL</name>
<reference evidence="2 3" key="1">
    <citation type="submission" date="2019-07" db="EMBL/GenBank/DDBJ databases">
        <title>R&amp;d 2014.</title>
        <authorList>
            <person name="Klenk H.-P."/>
        </authorList>
    </citation>
    <scope>NUCLEOTIDE SEQUENCE [LARGE SCALE GENOMIC DNA]</scope>
    <source>
        <strain evidence="2 3">DSM 43868</strain>
    </source>
</reference>
<proteinExistence type="predicted"/>
<dbReference type="SMART" id="SM00870">
    <property type="entry name" value="Asparaginase"/>
    <property type="match status" value="1"/>
</dbReference>
<sequence>MSSQPDTQPGAESRPLVAVIAGPTATILNTPPMGADPAALVPQRVADDVVIGVVDRSGHPIDELDNDATPPVPRKVVLARGQLVALPLPEGADPAAQSFFPSAERLYEELDALWVDETGRAGALGRLARYRHFRAAPPAGYLSGEAPEVLGVDYFPYGAWESRAEPTIATLVTITNTVQQITAEDGVAGVQWLEGSPVIEETLYWLALLIDTDKPIVGQVAQRLHRSLGSDGAQNLVDGVRYIASRAWDLDGRGDAVGPVLVADGVVRTARGAYKVAGRPGGYAGGGPVATCATQWPIRLEYLPLRRHTRSSAVRISALPREVPALDGAGGTRLVQVTDGSGRLAPEVLPVVTIVVYGRYGLAGTCGCADLGVADAVSHHAERHGLAGFVLEGIAPNGWASREVESSLSFAAYSGFPVVWCGRGRPEDPVGRAPAPFVAGSNLSATKARMLLLACLLRFGAAPVAKDPRQPTDAEKRATNEYVRSLQQIFDTH</sequence>
<evidence type="ECO:0000313" key="3">
    <source>
        <dbReference type="Proteomes" id="UP000319825"/>
    </source>
</evidence>
<dbReference type="InterPro" id="IPR027473">
    <property type="entry name" value="L-asparaginase_C"/>
</dbReference>
<dbReference type="Gene3D" id="3.40.50.40">
    <property type="match status" value="1"/>
</dbReference>
<accession>A0A562IJ44</accession>
<gene>
    <name evidence="2" type="ORF">JD77_05770</name>
</gene>
<dbReference type="AlphaFoldDB" id="A0A562IJ44"/>
<evidence type="ECO:0000259" key="1">
    <source>
        <dbReference type="Pfam" id="PF00710"/>
    </source>
</evidence>
<dbReference type="InterPro" id="IPR006034">
    <property type="entry name" value="Asparaginase/glutaminase-like"/>
</dbReference>
<dbReference type="RefSeq" id="WP_145776960.1">
    <property type="nucleotide sequence ID" value="NZ_BAAATQ010000049.1"/>
</dbReference>
<dbReference type="OrthoDB" id="9788068at2"/>
<feature type="domain" description="L-asparaginase N-terminal" evidence="1">
    <location>
        <begin position="167"/>
        <end position="276"/>
    </location>
</feature>
<evidence type="ECO:0000313" key="2">
    <source>
        <dbReference type="EMBL" id="TWH70745.1"/>
    </source>
</evidence>
<dbReference type="GO" id="GO:0004067">
    <property type="term" value="F:asparaginase activity"/>
    <property type="evidence" value="ECO:0007669"/>
    <property type="project" value="UniProtKB-UniRule"/>
</dbReference>
<dbReference type="PROSITE" id="PS51732">
    <property type="entry name" value="ASN_GLN_ASE_3"/>
    <property type="match status" value="1"/>
</dbReference>
<dbReference type="InterPro" id="IPR037152">
    <property type="entry name" value="L-asparaginase_N_sf"/>
</dbReference>
<keyword evidence="3" id="KW-1185">Reference proteome</keyword>
<dbReference type="PIRSF" id="PIRSF001220">
    <property type="entry name" value="L-ASNase_gatD"/>
    <property type="match status" value="1"/>
</dbReference>
<dbReference type="Gene3D" id="3.40.50.1170">
    <property type="entry name" value="L-asparaginase, N-terminal domain"/>
    <property type="match status" value="1"/>
</dbReference>
<organism evidence="2 3">
    <name type="scientific">Micromonospora olivasterospora</name>
    <dbReference type="NCBI Taxonomy" id="1880"/>
    <lineage>
        <taxon>Bacteria</taxon>
        <taxon>Bacillati</taxon>
        <taxon>Actinomycetota</taxon>
        <taxon>Actinomycetes</taxon>
        <taxon>Micromonosporales</taxon>
        <taxon>Micromonosporaceae</taxon>
        <taxon>Micromonospora</taxon>
    </lineage>
</organism>
<dbReference type="EMBL" id="VLKE01000001">
    <property type="protein sequence ID" value="TWH70745.1"/>
    <property type="molecule type" value="Genomic_DNA"/>
</dbReference>
<comment type="caution">
    <text evidence="2">The sequence shown here is derived from an EMBL/GenBank/DDBJ whole genome shotgun (WGS) entry which is preliminary data.</text>
</comment>
<dbReference type="Pfam" id="PF00710">
    <property type="entry name" value="Asparaginase"/>
    <property type="match status" value="1"/>
</dbReference>
<dbReference type="InterPro" id="IPR036152">
    <property type="entry name" value="Asp/glu_Ase-like_sf"/>
</dbReference>
<dbReference type="Proteomes" id="UP000319825">
    <property type="component" value="Unassembled WGS sequence"/>
</dbReference>